<keyword evidence="1" id="KW-1133">Transmembrane helix</keyword>
<evidence type="ECO:0000256" key="1">
    <source>
        <dbReference type="SAM" id="Phobius"/>
    </source>
</evidence>
<name>A0A518BVH8_9BACT</name>
<dbReference type="EMBL" id="CP036280">
    <property type="protein sequence ID" value="QDU70978.1"/>
    <property type="molecule type" value="Genomic_DNA"/>
</dbReference>
<dbReference type="KEGG" id="mcad:Pan265_08220"/>
<keyword evidence="1" id="KW-0472">Membrane</keyword>
<proteinExistence type="predicted"/>
<feature type="transmembrane region" description="Helical" evidence="1">
    <location>
        <begin position="12"/>
        <end position="38"/>
    </location>
</feature>
<dbReference type="AlphaFoldDB" id="A0A518BVH8"/>
<feature type="transmembrane region" description="Helical" evidence="1">
    <location>
        <begin position="80"/>
        <end position="100"/>
    </location>
</feature>
<keyword evidence="1" id="KW-0812">Transmembrane</keyword>
<accession>A0A518BVH8</accession>
<sequence>MSVEGVGTSPRWMSVVLALAAAYNVVWGAAAVLIPALFFTAAGMEPPEYLWLWQCVGMIVGVYGVGYGCAAMDPARHWPIVLVGLMGKVFGPIGFAQALWMGEITMLFGVNIIFNDLIWWVPFGLILMHAWRVRRAAGGAS</sequence>
<dbReference type="Proteomes" id="UP000320386">
    <property type="component" value="Chromosome"/>
</dbReference>
<reference evidence="2 3" key="1">
    <citation type="submission" date="2019-02" db="EMBL/GenBank/DDBJ databases">
        <title>Deep-cultivation of Planctomycetes and their phenomic and genomic characterization uncovers novel biology.</title>
        <authorList>
            <person name="Wiegand S."/>
            <person name="Jogler M."/>
            <person name="Boedeker C."/>
            <person name="Pinto D."/>
            <person name="Vollmers J."/>
            <person name="Rivas-Marin E."/>
            <person name="Kohn T."/>
            <person name="Peeters S.H."/>
            <person name="Heuer A."/>
            <person name="Rast P."/>
            <person name="Oberbeckmann S."/>
            <person name="Bunk B."/>
            <person name="Jeske O."/>
            <person name="Meyerdierks A."/>
            <person name="Storesund J.E."/>
            <person name="Kallscheuer N."/>
            <person name="Luecker S."/>
            <person name="Lage O.M."/>
            <person name="Pohl T."/>
            <person name="Merkel B.J."/>
            <person name="Hornburger P."/>
            <person name="Mueller R.-W."/>
            <person name="Bruemmer F."/>
            <person name="Labrenz M."/>
            <person name="Spormann A.M."/>
            <person name="Op den Camp H."/>
            <person name="Overmann J."/>
            <person name="Amann R."/>
            <person name="Jetten M.S.M."/>
            <person name="Mascher T."/>
            <person name="Medema M.H."/>
            <person name="Devos D.P."/>
            <person name="Kaster A.-K."/>
            <person name="Ovreas L."/>
            <person name="Rohde M."/>
            <person name="Galperin M.Y."/>
            <person name="Jogler C."/>
        </authorList>
    </citation>
    <scope>NUCLEOTIDE SEQUENCE [LARGE SCALE GENOMIC DNA]</scope>
    <source>
        <strain evidence="2 3">Pan265</strain>
    </source>
</reference>
<protein>
    <recommendedName>
        <fullName evidence="4">Alkyl hydroperoxide reductase</fullName>
    </recommendedName>
</protein>
<evidence type="ECO:0000313" key="2">
    <source>
        <dbReference type="EMBL" id="QDU70978.1"/>
    </source>
</evidence>
<gene>
    <name evidence="2" type="ORF">Pan265_08220</name>
</gene>
<evidence type="ECO:0000313" key="3">
    <source>
        <dbReference type="Proteomes" id="UP000320386"/>
    </source>
</evidence>
<feature type="transmembrane region" description="Helical" evidence="1">
    <location>
        <begin position="106"/>
        <end position="127"/>
    </location>
</feature>
<keyword evidence="3" id="KW-1185">Reference proteome</keyword>
<organism evidence="2 3">
    <name type="scientific">Mucisphaera calidilacus</name>
    <dbReference type="NCBI Taxonomy" id="2527982"/>
    <lineage>
        <taxon>Bacteria</taxon>
        <taxon>Pseudomonadati</taxon>
        <taxon>Planctomycetota</taxon>
        <taxon>Phycisphaerae</taxon>
        <taxon>Phycisphaerales</taxon>
        <taxon>Phycisphaeraceae</taxon>
        <taxon>Mucisphaera</taxon>
    </lineage>
</organism>
<evidence type="ECO:0008006" key="4">
    <source>
        <dbReference type="Google" id="ProtNLM"/>
    </source>
</evidence>
<feature type="transmembrane region" description="Helical" evidence="1">
    <location>
        <begin position="50"/>
        <end position="68"/>
    </location>
</feature>